<accession>A0A839F7M4</accession>
<protein>
    <submittedName>
        <fullName evidence="1">Uncharacterized protein</fullName>
    </submittedName>
</protein>
<name>A0A839F7M4_9GAMM</name>
<reference evidence="1 2" key="1">
    <citation type="submission" date="2020-07" db="EMBL/GenBank/DDBJ databases">
        <title>Genomic Encyclopedia of Type Strains, Phase IV (KMG-V): Genome sequencing to study the core and pangenomes of soil and plant-associated prokaryotes.</title>
        <authorList>
            <person name="Whitman W."/>
        </authorList>
    </citation>
    <scope>NUCLEOTIDE SEQUENCE [LARGE SCALE GENOMIC DNA]</scope>
    <source>
        <strain evidence="1 2">RH2WT43</strain>
    </source>
</reference>
<dbReference type="AlphaFoldDB" id="A0A839F7M4"/>
<proteinExistence type="predicted"/>
<comment type="caution">
    <text evidence="1">The sequence shown here is derived from an EMBL/GenBank/DDBJ whole genome shotgun (WGS) entry which is preliminary data.</text>
</comment>
<gene>
    <name evidence="1" type="ORF">FHW12_003986</name>
</gene>
<evidence type="ECO:0000313" key="1">
    <source>
        <dbReference type="EMBL" id="MBA8889739.1"/>
    </source>
</evidence>
<sequence length="93" mass="10502">MGNAKPRIQCESIGRLADEMVTIAERIHARLAHGDILVFAGDDGLVYIDVPDNAGKVPTHWIAGTFRLGEPFEAIIEDLRCLRDSRRRDWMLE</sequence>
<dbReference type="Proteomes" id="UP000550401">
    <property type="component" value="Unassembled WGS sequence"/>
</dbReference>
<organism evidence="1 2">
    <name type="scientific">Dokdonella fugitiva</name>
    <dbReference type="NCBI Taxonomy" id="328517"/>
    <lineage>
        <taxon>Bacteria</taxon>
        <taxon>Pseudomonadati</taxon>
        <taxon>Pseudomonadota</taxon>
        <taxon>Gammaproteobacteria</taxon>
        <taxon>Lysobacterales</taxon>
        <taxon>Rhodanobacteraceae</taxon>
        <taxon>Dokdonella</taxon>
    </lineage>
</organism>
<keyword evidence="2" id="KW-1185">Reference proteome</keyword>
<dbReference type="RefSeq" id="WP_182532780.1">
    <property type="nucleotide sequence ID" value="NZ_JACGXL010000008.1"/>
</dbReference>
<evidence type="ECO:0000313" key="2">
    <source>
        <dbReference type="Proteomes" id="UP000550401"/>
    </source>
</evidence>
<dbReference type="EMBL" id="JACGXL010000008">
    <property type="protein sequence ID" value="MBA8889739.1"/>
    <property type="molecule type" value="Genomic_DNA"/>
</dbReference>